<proteinExistence type="predicted"/>
<evidence type="ECO:0000313" key="2">
    <source>
        <dbReference type="EMBL" id="QHT99193.1"/>
    </source>
</evidence>
<feature type="transmembrane region" description="Helical" evidence="1">
    <location>
        <begin position="132"/>
        <end position="150"/>
    </location>
</feature>
<feature type="transmembrane region" description="Helical" evidence="1">
    <location>
        <begin position="182"/>
        <end position="199"/>
    </location>
</feature>
<evidence type="ECO:0000256" key="1">
    <source>
        <dbReference type="SAM" id="Phobius"/>
    </source>
</evidence>
<keyword evidence="1" id="KW-1133">Transmembrane helix</keyword>
<keyword evidence="1" id="KW-0812">Transmembrane</keyword>
<feature type="transmembrane region" description="Helical" evidence="1">
    <location>
        <begin position="91"/>
        <end position="112"/>
    </location>
</feature>
<dbReference type="EMBL" id="MN740306">
    <property type="protein sequence ID" value="QHT99193.1"/>
    <property type="molecule type" value="Genomic_DNA"/>
</dbReference>
<reference evidence="2" key="1">
    <citation type="journal article" date="2020" name="Nature">
        <title>Giant virus diversity and host interactions through global metagenomics.</title>
        <authorList>
            <person name="Schulz F."/>
            <person name="Roux S."/>
            <person name="Paez-Espino D."/>
            <person name="Jungbluth S."/>
            <person name="Walsh D.A."/>
            <person name="Denef V.J."/>
            <person name="McMahon K.D."/>
            <person name="Konstantinidis K.T."/>
            <person name="Eloe-Fadrosh E.A."/>
            <person name="Kyrpides N.C."/>
            <person name="Woyke T."/>
        </authorList>
    </citation>
    <scope>NUCLEOTIDE SEQUENCE</scope>
    <source>
        <strain evidence="2">GVMAG-M-3300025699-48</strain>
    </source>
</reference>
<name>A0A6C0J6D5_9ZZZZ</name>
<accession>A0A6C0J6D5</accession>
<sequence length="222" mass="26794">MNNNEFYKIHLLDDNEWHNIIKEEYSAYKKEYKPYAAAVTYLMYSGISHASGESNYFTEEMADSYANAFQVHQKPCRTAYVHKYWIRKLPYIWYLGLIAMPVDIYVHTYQLIFGEHDVFLEGGGFFIPYQVSHWIMLSIALFAHYVYNYISSNYWKYYFKFIKMNLILHEYIYRFTIRKLSLTYRVMEFLLFIVMVMNVNNAIQKQFSNTIPDSEKQLMIIM</sequence>
<dbReference type="AlphaFoldDB" id="A0A6C0J6D5"/>
<organism evidence="2">
    <name type="scientific">viral metagenome</name>
    <dbReference type="NCBI Taxonomy" id="1070528"/>
    <lineage>
        <taxon>unclassified sequences</taxon>
        <taxon>metagenomes</taxon>
        <taxon>organismal metagenomes</taxon>
    </lineage>
</organism>
<protein>
    <submittedName>
        <fullName evidence="2">Uncharacterized protein</fullName>
    </submittedName>
</protein>
<keyword evidence="1" id="KW-0472">Membrane</keyword>